<dbReference type="Proteomes" id="UP000190460">
    <property type="component" value="Unassembled WGS sequence"/>
</dbReference>
<name>A0A1T4VRJ8_9GAMM</name>
<organism evidence="1 2">
    <name type="scientific">Thiothrix eikelboomii</name>
    <dbReference type="NCBI Taxonomy" id="92487"/>
    <lineage>
        <taxon>Bacteria</taxon>
        <taxon>Pseudomonadati</taxon>
        <taxon>Pseudomonadota</taxon>
        <taxon>Gammaproteobacteria</taxon>
        <taxon>Thiotrichales</taxon>
        <taxon>Thiotrichaceae</taxon>
        <taxon>Thiothrix</taxon>
    </lineage>
</organism>
<reference evidence="1 2" key="1">
    <citation type="submission" date="2017-02" db="EMBL/GenBank/DDBJ databases">
        <authorList>
            <person name="Peterson S.W."/>
        </authorList>
    </citation>
    <scope>NUCLEOTIDE SEQUENCE [LARGE SCALE GENOMIC DNA]</scope>
    <source>
        <strain evidence="1 2">ATCC 49788</strain>
    </source>
</reference>
<keyword evidence="1" id="KW-0489">Methyltransferase</keyword>
<evidence type="ECO:0000313" key="2">
    <source>
        <dbReference type="Proteomes" id="UP000190460"/>
    </source>
</evidence>
<dbReference type="STRING" id="92487.SAMN02745130_00068"/>
<dbReference type="Gene3D" id="3.40.50.150">
    <property type="entry name" value="Vaccinia Virus protein VP39"/>
    <property type="match status" value="1"/>
</dbReference>
<keyword evidence="2" id="KW-1185">Reference proteome</keyword>
<keyword evidence="1" id="KW-0808">Transferase</keyword>
<dbReference type="InterPro" id="IPR029063">
    <property type="entry name" value="SAM-dependent_MTases_sf"/>
</dbReference>
<dbReference type="AlphaFoldDB" id="A0A1T4VRJ8"/>
<dbReference type="Pfam" id="PF13489">
    <property type="entry name" value="Methyltransf_23"/>
    <property type="match status" value="1"/>
</dbReference>
<dbReference type="EMBL" id="FUYB01000001">
    <property type="protein sequence ID" value="SKA67614.1"/>
    <property type="molecule type" value="Genomic_DNA"/>
</dbReference>
<accession>A0A1T4VRJ8</accession>
<dbReference type="RefSeq" id="WP_078920590.1">
    <property type="nucleotide sequence ID" value="NZ_FUYB01000001.1"/>
</dbReference>
<dbReference type="SUPFAM" id="SSF53335">
    <property type="entry name" value="S-adenosyl-L-methionine-dependent methyltransferases"/>
    <property type="match status" value="1"/>
</dbReference>
<dbReference type="PANTHER" id="PTHR43861">
    <property type="entry name" value="TRANS-ACONITATE 2-METHYLTRANSFERASE-RELATED"/>
    <property type="match status" value="1"/>
</dbReference>
<dbReference type="CDD" id="cd02440">
    <property type="entry name" value="AdoMet_MTases"/>
    <property type="match status" value="1"/>
</dbReference>
<dbReference type="GO" id="GO:0008168">
    <property type="term" value="F:methyltransferase activity"/>
    <property type="evidence" value="ECO:0007669"/>
    <property type="project" value="UniProtKB-KW"/>
</dbReference>
<dbReference type="GO" id="GO:0032259">
    <property type="term" value="P:methylation"/>
    <property type="evidence" value="ECO:0007669"/>
    <property type="project" value="UniProtKB-KW"/>
</dbReference>
<proteinExistence type="predicted"/>
<dbReference type="OrthoDB" id="9760689at2"/>
<protein>
    <submittedName>
        <fullName evidence="1">Methyltransferase domain-containing protein</fullName>
    </submittedName>
</protein>
<sequence length="225" mass="24743">MTQSVHTTSSYPVSEWDNYAELFASVTTSMQVAVYKEACLHLSGAIVDCGCGSAKIAPFLAANKSVFSYTGIDLSEAMVKIAQGILQKVNHPRFTVQQSSIESVHVEGFTSGVSIQSYYSWTKPERVLQAIHSMLVPQAVFVLATPNKQLPVDTLAREAEQELLAHPNFGAYRAYNLQLATSPNAHFIDIDDLIGQVRQVGFQVQEAHQRHFRGGLNFLVLTKGI</sequence>
<evidence type="ECO:0000313" key="1">
    <source>
        <dbReference type="EMBL" id="SKA67614.1"/>
    </source>
</evidence>
<gene>
    <name evidence="1" type="ORF">SAMN02745130_00068</name>
</gene>